<protein>
    <recommendedName>
        <fullName evidence="3">MATH domain-containing protein</fullName>
    </recommendedName>
</protein>
<accession>A0ABD3N4T1</accession>
<evidence type="ECO:0008006" key="3">
    <source>
        <dbReference type="Google" id="ProtNLM"/>
    </source>
</evidence>
<sequence length="223" mass="24941">MTAKPVLLHFKFDNFTSLSTEVDSNVCTEVQTDCNGNKWRLKLYPGGERRNTKEGHVGLYLRSCNDDSIDLKYNISIINYEGISNNLLKDGALRINVTIQVKQKKQDMHQPLSPLSSKMLNVLKSSSFPSEEAAIKCGKELINSANKYDLVELKIADSKCSPLLKVYALSSGDGEDESMGVAELRKELASVSWMWMGRKNLWCQDWTRPGGEKQINVSSQSAS</sequence>
<organism evidence="1 2">
    <name type="scientific">Cyclotella atomus</name>
    <dbReference type="NCBI Taxonomy" id="382360"/>
    <lineage>
        <taxon>Eukaryota</taxon>
        <taxon>Sar</taxon>
        <taxon>Stramenopiles</taxon>
        <taxon>Ochrophyta</taxon>
        <taxon>Bacillariophyta</taxon>
        <taxon>Coscinodiscophyceae</taxon>
        <taxon>Thalassiosirophycidae</taxon>
        <taxon>Stephanodiscales</taxon>
        <taxon>Stephanodiscaceae</taxon>
        <taxon>Cyclotella</taxon>
    </lineage>
</organism>
<dbReference type="EMBL" id="JALLPJ020001296">
    <property type="protein sequence ID" value="KAL3770997.1"/>
    <property type="molecule type" value="Genomic_DNA"/>
</dbReference>
<dbReference type="Gene3D" id="2.60.210.10">
    <property type="entry name" value="Apoptosis, Tumor Necrosis Factor Receptor Associated Protein 2, Chain A"/>
    <property type="match status" value="1"/>
</dbReference>
<dbReference type="InterPro" id="IPR008974">
    <property type="entry name" value="TRAF-like"/>
</dbReference>
<reference evidence="1 2" key="1">
    <citation type="submission" date="2024-10" db="EMBL/GenBank/DDBJ databases">
        <title>Updated reference genomes for cyclostephanoid diatoms.</title>
        <authorList>
            <person name="Roberts W.R."/>
            <person name="Alverson A.J."/>
        </authorList>
    </citation>
    <scope>NUCLEOTIDE SEQUENCE [LARGE SCALE GENOMIC DNA]</scope>
    <source>
        <strain evidence="1 2">AJA010-31</strain>
    </source>
</reference>
<evidence type="ECO:0000313" key="1">
    <source>
        <dbReference type="EMBL" id="KAL3770997.1"/>
    </source>
</evidence>
<evidence type="ECO:0000313" key="2">
    <source>
        <dbReference type="Proteomes" id="UP001530400"/>
    </source>
</evidence>
<comment type="caution">
    <text evidence="1">The sequence shown here is derived from an EMBL/GenBank/DDBJ whole genome shotgun (WGS) entry which is preliminary data.</text>
</comment>
<dbReference type="Proteomes" id="UP001530400">
    <property type="component" value="Unassembled WGS sequence"/>
</dbReference>
<dbReference type="AlphaFoldDB" id="A0ABD3N4T1"/>
<keyword evidence="2" id="KW-1185">Reference proteome</keyword>
<gene>
    <name evidence="1" type="ORF">ACHAWO_003312</name>
</gene>
<proteinExistence type="predicted"/>
<name>A0ABD3N4T1_9STRA</name>
<dbReference type="SUPFAM" id="SSF49599">
    <property type="entry name" value="TRAF domain-like"/>
    <property type="match status" value="1"/>
</dbReference>